<name>A0A6C0C2N4_9ZZZZ</name>
<dbReference type="EMBL" id="MN739308">
    <property type="protein sequence ID" value="QHS97918.1"/>
    <property type="molecule type" value="Genomic_DNA"/>
</dbReference>
<protein>
    <submittedName>
        <fullName evidence="1">Uncharacterized protein</fullName>
    </submittedName>
</protein>
<dbReference type="AlphaFoldDB" id="A0A6C0C2N4"/>
<sequence length="273" mass="29577">MATTYAIHIKPRSTAGFVQTSDPLGDGLHIPVTGFVDVGATSESDIEGALELIYQNILTASNGVLWRPTTDGGSKAISAPQKGKTNDTQLSWFLNLCCLQGTLGQIAAQIFNSGSGPLSAFQSSLFPRLQKTPYGIDTDNLGAWQMELRPETGTFTRLEVEARKLAIRLELDTWYIALMKLTPPATLPESIWPSDPDLDAGTGLVYSPFLSLLPPSIYPPGGEQCDQENRRQIGPFPPGPCAPPNSGCCNGCYFPIRNYPSCCFSRTNYPLAR</sequence>
<organism evidence="1">
    <name type="scientific">viral metagenome</name>
    <dbReference type="NCBI Taxonomy" id="1070528"/>
    <lineage>
        <taxon>unclassified sequences</taxon>
        <taxon>metagenomes</taxon>
        <taxon>organismal metagenomes</taxon>
    </lineage>
</organism>
<reference evidence="1" key="1">
    <citation type="journal article" date="2020" name="Nature">
        <title>Giant virus diversity and host interactions through global metagenomics.</title>
        <authorList>
            <person name="Schulz F."/>
            <person name="Roux S."/>
            <person name="Paez-Espino D."/>
            <person name="Jungbluth S."/>
            <person name="Walsh D.A."/>
            <person name="Denef V.J."/>
            <person name="McMahon K.D."/>
            <person name="Konstantinidis K.T."/>
            <person name="Eloe-Fadrosh E.A."/>
            <person name="Kyrpides N.C."/>
            <person name="Woyke T."/>
        </authorList>
    </citation>
    <scope>NUCLEOTIDE SEQUENCE</scope>
    <source>
        <strain evidence="1">GVMAG-M-3300020182-33</strain>
    </source>
</reference>
<evidence type="ECO:0000313" key="1">
    <source>
        <dbReference type="EMBL" id="QHS97918.1"/>
    </source>
</evidence>
<proteinExistence type="predicted"/>
<accession>A0A6C0C2N4</accession>